<dbReference type="Pfam" id="PF00753">
    <property type="entry name" value="Lactamase_B"/>
    <property type="match status" value="1"/>
</dbReference>
<dbReference type="InterPro" id="IPR001279">
    <property type="entry name" value="Metallo-B-lactamas"/>
</dbReference>
<dbReference type="InterPro" id="IPR004477">
    <property type="entry name" value="ComEC_N"/>
</dbReference>
<keyword evidence="2" id="KW-1003">Cell membrane</keyword>
<organism evidence="8 9">
    <name type="scientific">Planococcus shenhongbingii</name>
    <dbReference type="NCBI Taxonomy" id="3058398"/>
    <lineage>
        <taxon>Bacteria</taxon>
        <taxon>Bacillati</taxon>
        <taxon>Bacillota</taxon>
        <taxon>Bacilli</taxon>
        <taxon>Bacillales</taxon>
        <taxon>Caryophanaceae</taxon>
        <taxon>Planococcus</taxon>
    </lineage>
</organism>
<dbReference type="PANTHER" id="PTHR30619:SF1">
    <property type="entry name" value="RECOMBINATION PROTEIN 2"/>
    <property type="match status" value="1"/>
</dbReference>
<keyword evidence="5 6" id="KW-0472">Membrane</keyword>
<dbReference type="SMART" id="SM00849">
    <property type="entry name" value="Lactamase_B"/>
    <property type="match status" value="1"/>
</dbReference>
<comment type="subcellular location">
    <subcellularLocation>
        <location evidence="1">Cell membrane</location>
        <topology evidence="1">Multi-pass membrane protein</topology>
    </subcellularLocation>
</comment>
<feature type="domain" description="Metallo-beta-lactamase" evidence="7">
    <location>
        <begin position="456"/>
        <end position="666"/>
    </location>
</feature>
<evidence type="ECO:0000256" key="5">
    <source>
        <dbReference type="ARBA" id="ARBA00023136"/>
    </source>
</evidence>
<dbReference type="InterPro" id="IPR036866">
    <property type="entry name" value="RibonucZ/Hydroxyglut_hydro"/>
</dbReference>
<dbReference type="Pfam" id="PF03772">
    <property type="entry name" value="Competence"/>
    <property type="match status" value="1"/>
</dbReference>
<feature type="transmembrane region" description="Helical" evidence="6">
    <location>
        <begin position="399"/>
        <end position="417"/>
    </location>
</feature>
<feature type="transmembrane region" description="Helical" evidence="6">
    <location>
        <begin position="306"/>
        <end position="326"/>
    </location>
</feature>
<dbReference type="RefSeq" id="WP_301856412.1">
    <property type="nucleotide sequence ID" value="NZ_JAUJWU010000002.1"/>
</dbReference>
<dbReference type="EMBL" id="JAUJWU010000002">
    <property type="protein sequence ID" value="MDN7245816.1"/>
    <property type="molecule type" value="Genomic_DNA"/>
</dbReference>
<keyword evidence="3 6" id="KW-0812">Transmembrane</keyword>
<dbReference type="NCBIfam" id="TIGR00361">
    <property type="entry name" value="ComEC_Rec2"/>
    <property type="match status" value="1"/>
</dbReference>
<feature type="transmembrane region" description="Helical" evidence="6">
    <location>
        <begin position="367"/>
        <end position="387"/>
    </location>
</feature>
<evidence type="ECO:0000256" key="3">
    <source>
        <dbReference type="ARBA" id="ARBA00022692"/>
    </source>
</evidence>
<sequence>MAIIALIAGGCFLLQEIRAQDAFDYAKPYAGELKFNGNYVIDGDGLRGFARLADGTVVYAKYQLKSPEEKAAMEESLYESKLYITGVFEKPSPPSHEFSFDMQKYLNHNGSRYILAIQTVKGVEAAPTMLSKLYERRKWLKRHIQASFPPALAAEAEALLIGEQENMTNEDRLMYQTLGITHLFAISGLHVAIIVGIGYFILVRLHIRKETALLLLLAILPMYGVLAGGAPSVLRSICMVSAVMVFQLFRIRLSIAHILLASFAMFILWDPYIMYDIGFQLSYGASFGIIYSTRFLSGEGSAVKNGLIITAISQLTLYPLLLHHFYEISLSAFLVNSLFVPLYTLFILPVNLVLLGLTFLFQPAADFVFYFYVPVRGFIETVMHWLSGLPYQMWNPGKPGPLMMLALFTSVMAFYSLAERGFRLRQLLVLLAPAICFSALPYFDPALKVTFLDVGQGDSAVIELPYRRGVYLIDSGGLLRFDTEAFKKRNKPYEVGRQVVAPYLKGNGISTIDILVLSHADADHAEGAEELFPLFRVNELHLSPGSAATDIMQALAPFAGEAPVLFPGKGAGWKESGVSFSYLSPSDAEYEGNNDSLVLLVESGDFRVLFTGDLETAGEQDLVETFGTSLTALSVLKVGHHGSKTSSSKEFLSLVQPEVSIFSTGIDNRYGHPSEEVVERFDELGLQTLNTAETGTIKFQFQDGDVKFQTMR</sequence>
<dbReference type="InterPro" id="IPR052159">
    <property type="entry name" value="Competence_DNA_uptake"/>
</dbReference>
<dbReference type="Gene3D" id="3.60.15.10">
    <property type="entry name" value="Ribonuclease Z/Hydroxyacylglutathione hydrolase-like"/>
    <property type="match status" value="1"/>
</dbReference>
<evidence type="ECO:0000259" key="7">
    <source>
        <dbReference type="SMART" id="SM00849"/>
    </source>
</evidence>
<dbReference type="NCBIfam" id="TIGR00360">
    <property type="entry name" value="ComEC_N-term"/>
    <property type="match status" value="1"/>
</dbReference>
<gene>
    <name evidence="8" type="ORF">QWY13_09890</name>
</gene>
<protein>
    <submittedName>
        <fullName evidence="8">DNA internalization-related competence protein ComEC/Rec2</fullName>
    </submittedName>
</protein>
<dbReference type="Proteomes" id="UP001172142">
    <property type="component" value="Unassembled WGS sequence"/>
</dbReference>
<evidence type="ECO:0000256" key="1">
    <source>
        <dbReference type="ARBA" id="ARBA00004651"/>
    </source>
</evidence>
<feature type="transmembrane region" description="Helical" evidence="6">
    <location>
        <begin position="424"/>
        <end position="443"/>
    </location>
</feature>
<dbReference type="SUPFAM" id="SSF56281">
    <property type="entry name" value="Metallo-hydrolase/oxidoreductase"/>
    <property type="match status" value="1"/>
</dbReference>
<dbReference type="CDD" id="cd07731">
    <property type="entry name" value="ComA-like_MBL-fold"/>
    <property type="match status" value="1"/>
</dbReference>
<evidence type="ECO:0000313" key="9">
    <source>
        <dbReference type="Proteomes" id="UP001172142"/>
    </source>
</evidence>
<keyword evidence="4 6" id="KW-1133">Transmembrane helix</keyword>
<accession>A0ABT8ND52</accession>
<reference evidence="8 9" key="1">
    <citation type="submission" date="2023-07" db="EMBL/GenBank/DDBJ databases">
        <title>Novel species in genus Planococcus.</title>
        <authorList>
            <person name="Ning S."/>
        </authorList>
    </citation>
    <scope>NUCLEOTIDE SEQUENCE [LARGE SCALE GENOMIC DNA]</scope>
    <source>
        <strain evidence="8 9">N017</strain>
    </source>
</reference>
<evidence type="ECO:0000313" key="8">
    <source>
        <dbReference type="EMBL" id="MDN7245816.1"/>
    </source>
</evidence>
<proteinExistence type="predicted"/>
<keyword evidence="9" id="KW-1185">Reference proteome</keyword>
<evidence type="ECO:0000256" key="4">
    <source>
        <dbReference type="ARBA" id="ARBA00022989"/>
    </source>
</evidence>
<dbReference type="InterPro" id="IPR004797">
    <property type="entry name" value="Competence_ComEC/Rec2"/>
</dbReference>
<name>A0ABT8ND52_9BACL</name>
<dbReference type="PANTHER" id="PTHR30619">
    <property type="entry name" value="DNA INTERNALIZATION/COMPETENCE PROTEIN COMEC/REC2"/>
    <property type="match status" value="1"/>
</dbReference>
<comment type="caution">
    <text evidence="8">The sequence shown here is derived from an EMBL/GenBank/DDBJ whole genome shotgun (WGS) entry which is preliminary data.</text>
</comment>
<evidence type="ECO:0000256" key="6">
    <source>
        <dbReference type="SAM" id="Phobius"/>
    </source>
</evidence>
<feature type="transmembrane region" description="Helical" evidence="6">
    <location>
        <begin position="338"/>
        <end position="360"/>
    </location>
</feature>
<dbReference type="InterPro" id="IPR035681">
    <property type="entry name" value="ComA-like_MBL"/>
</dbReference>
<feature type="transmembrane region" description="Helical" evidence="6">
    <location>
        <begin position="183"/>
        <end position="203"/>
    </location>
</feature>
<feature type="transmembrane region" description="Helical" evidence="6">
    <location>
        <begin position="256"/>
        <end position="275"/>
    </location>
</feature>
<evidence type="ECO:0000256" key="2">
    <source>
        <dbReference type="ARBA" id="ARBA00022475"/>
    </source>
</evidence>
<feature type="transmembrane region" description="Helical" evidence="6">
    <location>
        <begin position="210"/>
        <end position="226"/>
    </location>
</feature>